<organism evidence="2 3">
    <name type="scientific">Bos mutus</name>
    <name type="common">wild yak</name>
    <dbReference type="NCBI Taxonomy" id="72004"/>
    <lineage>
        <taxon>Eukaryota</taxon>
        <taxon>Metazoa</taxon>
        <taxon>Chordata</taxon>
        <taxon>Craniata</taxon>
        <taxon>Vertebrata</taxon>
        <taxon>Euteleostomi</taxon>
        <taxon>Mammalia</taxon>
        <taxon>Eutheria</taxon>
        <taxon>Laurasiatheria</taxon>
        <taxon>Artiodactyla</taxon>
        <taxon>Ruminantia</taxon>
        <taxon>Pecora</taxon>
        <taxon>Bovidae</taxon>
        <taxon>Bovinae</taxon>
        <taxon>Bos</taxon>
    </lineage>
</organism>
<feature type="compositionally biased region" description="Polar residues" evidence="1">
    <location>
        <begin position="1"/>
        <end position="13"/>
    </location>
</feature>
<dbReference type="Proteomes" id="UP000322234">
    <property type="component" value="Unassembled WGS sequence"/>
</dbReference>
<evidence type="ECO:0000313" key="2">
    <source>
        <dbReference type="EMBL" id="MXQ94160.1"/>
    </source>
</evidence>
<feature type="compositionally biased region" description="Polar residues" evidence="1">
    <location>
        <begin position="26"/>
        <end position="44"/>
    </location>
</feature>
<protein>
    <submittedName>
        <fullName evidence="2">Uncharacterized protein</fullName>
    </submittedName>
</protein>
<proteinExistence type="predicted"/>
<feature type="region of interest" description="Disordered" evidence="1">
    <location>
        <begin position="1"/>
        <end position="114"/>
    </location>
</feature>
<sequence length="159" mass="16649">MGAHSHQQTTAGQLPQPHPWGHSRSRSNQNPDPMWQDASSQALDSTGAFPDLLRLEPMSAALGPLTQPPEKGRRDRTRKDHLSSHPALGSASPPHAAGPRAAGSREGKARQCGKTVAAKAGRACLHWPARGTATPTGGPVSLSGNLGTCCQPWVNASSF</sequence>
<comment type="caution">
    <text evidence="2">The sequence shown here is derived from an EMBL/GenBank/DDBJ whole genome shotgun (WGS) entry which is preliminary data.</text>
</comment>
<evidence type="ECO:0000313" key="3">
    <source>
        <dbReference type="Proteomes" id="UP000322234"/>
    </source>
</evidence>
<dbReference type="AlphaFoldDB" id="A0A6B0RVS3"/>
<feature type="compositionally biased region" description="Basic and acidic residues" evidence="1">
    <location>
        <begin position="70"/>
        <end position="83"/>
    </location>
</feature>
<accession>A0A6B0RVS3</accession>
<keyword evidence="3" id="KW-1185">Reference proteome</keyword>
<gene>
    <name evidence="2" type="ORF">E5288_WYG010362</name>
</gene>
<evidence type="ECO:0000256" key="1">
    <source>
        <dbReference type="SAM" id="MobiDB-lite"/>
    </source>
</evidence>
<reference evidence="2" key="1">
    <citation type="submission" date="2019-10" db="EMBL/GenBank/DDBJ databases">
        <title>The sequence and de novo assembly of the wild yak genome.</title>
        <authorList>
            <person name="Liu Y."/>
        </authorList>
    </citation>
    <scope>NUCLEOTIDE SEQUENCE [LARGE SCALE GENOMIC DNA]</scope>
    <source>
        <strain evidence="2">WY2019</strain>
    </source>
</reference>
<name>A0A6B0RVS3_9CETA</name>
<dbReference type="EMBL" id="VBQZ03000106">
    <property type="protein sequence ID" value="MXQ94160.1"/>
    <property type="molecule type" value="Genomic_DNA"/>
</dbReference>